<keyword evidence="1" id="KW-0812">Transmembrane</keyword>
<proteinExistence type="predicted"/>
<feature type="transmembrane region" description="Helical" evidence="1">
    <location>
        <begin position="90"/>
        <end position="114"/>
    </location>
</feature>
<evidence type="ECO:0000313" key="3">
    <source>
        <dbReference type="Proteomes" id="UP000604117"/>
    </source>
</evidence>
<protein>
    <recommendedName>
        <fullName evidence="4">ABC-2 type transport system permease protein</fullName>
    </recommendedName>
</protein>
<evidence type="ECO:0000256" key="1">
    <source>
        <dbReference type="SAM" id="Phobius"/>
    </source>
</evidence>
<gene>
    <name evidence="2" type="ORF">Asi02nite_56530</name>
</gene>
<reference evidence="2 3" key="1">
    <citation type="submission" date="2021-01" db="EMBL/GenBank/DDBJ databases">
        <title>Whole genome shotgun sequence of Asanoa siamensis NBRC 107932.</title>
        <authorList>
            <person name="Komaki H."/>
            <person name="Tamura T."/>
        </authorList>
    </citation>
    <scope>NUCLEOTIDE SEQUENCE [LARGE SCALE GENOMIC DNA]</scope>
    <source>
        <strain evidence="2 3">NBRC 107932</strain>
    </source>
</reference>
<accession>A0ABQ4CXX9</accession>
<keyword evidence="1" id="KW-0472">Membrane</keyword>
<dbReference type="EMBL" id="BONE01000054">
    <property type="protein sequence ID" value="GIF76135.1"/>
    <property type="molecule type" value="Genomic_DNA"/>
</dbReference>
<feature type="transmembrane region" description="Helical" evidence="1">
    <location>
        <begin position="152"/>
        <end position="172"/>
    </location>
</feature>
<dbReference type="RefSeq" id="WP_203716972.1">
    <property type="nucleotide sequence ID" value="NZ_BONE01000054.1"/>
</dbReference>
<name>A0ABQ4CXX9_9ACTN</name>
<evidence type="ECO:0000313" key="2">
    <source>
        <dbReference type="EMBL" id="GIF76135.1"/>
    </source>
</evidence>
<evidence type="ECO:0008006" key="4">
    <source>
        <dbReference type="Google" id="ProtNLM"/>
    </source>
</evidence>
<comment type="caution">
    <text evidence="2">The sequence shown here is derived from an EMBL/GenBank/DDBJ whole genome shotgun (WGS) entry which is preliminary data.</text>
</comment>
<keyword evidence="3" id="KW-1185">Reference proteome</keyword>
<sequence length="224" mass="22323">MVRLVTVGVAAAVPAIRAVRWLPPVGGLLVGYAMVGLPAAVSGPSSPELLVILLRLAAVCAGLAVGFLLDDPSRPTTLTSPTPAWLPLAARLGAGAVVLAAWWWATLATALAAAGPASVVLPRGDLTLETAAVVAVAVAAGTLVWRRSARGSVGLVAAPVFLAAVVVAALLPDRVALLAAPGAPTWDAAHDRWMVVLIGAGTGALLAATWSPVSPRRTTAAASG</sequence>
<feature type="transmembrane region" description="Helical" evidence="1">
    <location>
        <begin position="126"/>
        <end position="145"/>
    </location>
</feature>
<feature type="transmembrane region" description="Helical" evidence="1">
    <location>
        <begin position="192"/>
        <end position="210"/>
    </location>
</feature>
<organism evidence="2 3">
    <name type="scientific">Asanoa siamensis</name>
    <dbReference type="NCBI Taxonomy" id="926357"/>
    <lineage>
        <taxon>Bacteria</taxon>
        <taxon>Bacillati</taxon>
        <taxon>Actinomycetota</taxon>
        <taxon>Actinomycetes</taxon>
        <taxon>Micromonosporales</taxon>
        <taxon>Micromonosporaceae</taxon>
        <taxon>Asanoa</taxon>
    </lineage>
</organism>
<dbReference type="Proteomes" id="UP000604117">
    <property type="component" value="Unassembled WGS sequence"/>
</dbReference>
<feature type="transmembrane region" description="Helical" evidence="1">
    <location>
        <begin position="49"/>
        <end position="69"/>
    </location>
</feature>
<keyword evidence="1" id="KW-1133">Transmembrane helix</keyword>